<protein>
    <recommendedName>
        <fullName evidence="4">Histidine kinase</fullName>
    </recommendedName>
</protein>
<feature type="compositionally biased region" description="Basic and acidic residues" evidence="1">
    <location>
        <begin position="114"/>
        <end position="124"/>
    </location>
</feature>
<accession>A0A4R5BBH2</accession>
<dbReference type="Proteomes" id="UP000294513">
    <property type="component" value="Unassembled WGS sequence"/>
</dbReference>
<comment type="caution">
    <text evidence="2">The sequence shown here is derived from an EMBL/GenBank/DDBJ whole genome shotgun (WGS) entry which is preliminary data.</text>
</comment>
<name>A0A4R5BBH2_9ACTN</name>
<evidence type="ECO:0000256" key="1">
    <source>
        <dbReference type="SAM" id="MobiDB-lite"/>
    </source>
</evidence>
<sequence length="124" mass="13712">MQGPMPPQRRSPSGWGETPPEPPPEAAYEAELEQTRSTPQRLPRSPREVRRRPAGARPADRPPLPKRVRQESLATQLKEEAAAEPAPAPQPRAGRSPEEARAMMSSIQQGTRRGRAEALHDEDS</sequence>
<dbReference type="EMBL" id="SMKU01000113">
    <property type="protein sequence ID" value="TDD83401.1"/>
    <property type="molecule type" value="Genomic_DNA"/>
</dbReference>
<evidence type="ECO:0000313" key="2">
    <source>
        <dbReference type="EMBL" id="TDD83401.1"/>
    </source>
</evidence>
<evidence type="ECO:0008006" key="4">
    <source>
        <dbReference type="Google" id="ProtNLM"/>
    </source>
</evidence>
<evidence type="ECO:0000313" key="3">
    <source>
        <dbReference type="Proteomes" id="UP000294513"/>
    </source>
</evidence>
<dbReference type="OrthoDB" id="138922at85012"/>
<keyword evidence="3" id="KW-1185">Reference proteome</keyword>
<dbReference type="AlphaFoldDB" id="A0A4R5BBH2"/>
<proteinExistence type="predicted"/>
<gene>
    <name evidence="2" type="ORF">E1298_21415</name>
</gene>
<organism evidence="2 3">
    <name type="scientific">Actinomadura rubrisoli</name>
    <dbReference type="NCBI Taxonomy" id="2530368"/>
    <lineage>
        <taxon>Bacteria</taxon>
        <taxon>Bacillati</taxon>
        <taxon>Actinomycetota</taxon>
        <taxon>Actinomycetes</taxon>
        <taxon>Streptosporangiales</taxon>
        <taxon>Thermomonosporaceae</taxon>
        <taxon>Actinomadura</taxon>
    </lineage>
</organism>
<reference evidence="2 3" key="1">
    <citation type="submission" date="2019-03" db="EMBL/GenBank/DDBJ databases">
        <title>Draft genome sequences of novel Actinobacteria.</title>
        <authorList>
            <person name="Sahin N."/>
            <person name="Ay H."/>
            <person name="Saygin H."/>
        </authorList>
    </citation>
    <scope>NUCLEOTIDE SEQUENCE [LARGE SCALE GENOMIC DNA]</scope>
    <source>
        <strain evidence="2 3">H3C3</strain>
    </source>
</reference>
<feature type="region of interest" description="Disordered" evidence="1">
    <location>
        <begin position="1"/>
        <end position="124"/>
    </location>
</feature>